<dbReference type="PANTHER" id="PTHR13153:SF5">
    <property type="entry name" value="GATOR COMPLEX PROTEIN NPRL3"/>
    <property type="match status" value="1"/>
</dbReference>
<feature type="region of interest" description="Disordered" evidence="6">
    <location>
        <begin position="67"/>
        <end position="95"/>
    </location>
</feature>
<evidence type="ECO:0000259" key="7">
    <source>
        <dbReference type="Pfam" id="PF24064"/>
    </source>
</evidence>
<dbReference type="InterPro" id="IPR056603">
    <property type="entry name" value="HTH_NPRL3"/>
</dbReference>
<evidence type="ECO:0000313" key="9">
    <source>
        <dbReference type="Proteomes" id="UP000039046"/>
    </source>
</evidence>
<feature type="compositionally biased region" description="Polar residues" evidence="6">
    <location>
        <begin position="67"/>
        <end position="77"/>
    </location>
</feature>
<dbReference type="GO" id="GO:0034198">
    <property type="term" value="P:cellular response to amino acid starvation"/>
    <property type="evidence" value="ECO:0007669"/>
    <property type="project" value="TreeGrafter"/>
</dbReference>
<feature type="domain" description="GATOR1 complex protein NPRL3 C-terminal HTH" evidence="7">
    <location>
        <begin position="657"/>
        <end position="719"/>
    </location>
</feature>
<dbReference type="PANTHER" id="PTHR13153">
    <property type="entry name" value="CGTHBA PROTEIN -14 GENE PROTEIN"/>
    <property type="match status" value="1"/>
</dbReference>
<dbReference type="GO" id="GO:1990130">
    <property type="term" value="C:GATOR1 complex"/>
    <property type="evidence" value="ECO:0007669"/>
    <property type="project" value="TreeGrafter"/>
</dbReference>
<dbReference type="GO" id="GO:0005774">
    <property type="term" value="C:vacuolar membrane"/>
    <property type="evidence" value="ECO:0007669"/>
    <property type="project" value="UniProtKB-SubCell"/>
</dbReference>
<accession>A0A0A1SVL6</accession>
<evidence type="ECO:0000313" key="8">
    <source>
        <dbReference type="EMBL" id="CEJ82316.1"/>
    </source>
</evidence>
<proteinExistence type="inferred from homology"/>
<dbReference type="GO" id="GO:0010508">
    <property type="term" value="P:positive regulation of autophagy"/>
    <property type="evidence" value="ECO:0007669"/>
    <property type="project" value="TreeGrafter"/>
</dbReference>
<keyword evidence="5" id="KW-0469">Meiosis</keyword>
<comment type="subcellular location">
    <subcellularLocation>
        <location evidence="5">Vacuole membrane</location>
        <topology evidence="5">Peripheral membrane protein</topology>
    </subcellularLocation>
</comment>
<dbReference type="HOGENOM" id="CLU_014314_2_0_1"/>
<sequence>MSFVNTDTFLAVALVINRSRDGPAFVFHYPPEVHPVRQTSSEAEAAQSHEFEDLLLEKLALAGSHSDLSGSQISSTQRHADDHHHNRSESGTQKAAWEKVAGFPTRDLASILTPARSYHKRLFQLALDPLHCVSYPIHVPVDGKWKKTKKSNKAKSAANTVVSEDLLSPADAENANNGTPDKDKDKKDDDEEKRSSMTMFNLVFILNPKKDETRELVDALYSNIVKKVNKAYQYSQQHSDFVWKESKRILAAKDQAREDRRKMQDLWKDLISTSSLAASVHDIYKAVSQNKIATLHLETAAGALNPSVQIPAPFYVADIPAEDNNRECGLWLTTANAFISQDALEEPGFLDKNFALLLMDDEKKIIAELQADQDPATMPMIEFVRLSKPTMSFYQVAQGNILTLSQVRKYAQHFIFWRRAIAIPPLHARDTYIVSPNCDLSRLADDTVDWQREFPVAPPLPNFLAELSACPRPYKTFCPSKVHRPLYLRMLAWLLRGGWVTQLCTFGYVVVWPEILYEVEYEMEAEELGPTPSTSPASAGTQTKTFYFGPNDEDTDKPANAPTTPPPSANTSPNETTVVSPVLSPESQHQPSAIEQAAEAARLERLAARHERAIADKAAAHARKTVPITTPHPSTNTASHLAHLTPHVILDAKKATGKESRYLSAIGRRLSDRDERIGRAWPRLCRYFDGHTALERIALMEEMKRKEAWGLLSGMAEYVAVVRHW</sequence>
<feature type="compositionally biased region" description="Basic and acidic residues" evidence="6">
    <location>
        <begin position="180"/>
        <end position="194"/>
    </location>
</feature>
<feature type="compositionally biased region" description="Polar residues" evidence="6">
    <location>
        <begin position="531"/>
        <end position="545"/>
    </location>
</feature>
<dbReference type="OrthoDB" id="18648at2759"/>
<gene>
    <name evidence="8" type="ORF">VHEMI02387</name>
</gene>
<name>A0A0A1SVL6_9HYPO</name>
<keyword evidence="9" id="KW-1185">Reference proteome</keyword>
<evidence type="ECO:0000256" key="2">
    <source>
        <dbReference type="ARBA" id="ARBA00017880"/>
    </source>
</evidence>
<dbReference type="Proteomes" id="UP000039046">
    <property type="component" value="Unassembled WGS sequence"/>
</dbReference>
<organism evidence="8 9">
    <name type="scientific">[Torrubiella] hemipterigena</name>
    <dbReference type="NCBI Taxonomy" id="1531966"/>
    <lineage>
        <taxon>Eukaryota</taxon>
        <taxon>Fungi</taxon>
        <taxon>Dikarya</taxon>
        <taxon>Ascomycota</taxon>
        <taxon>Pezizomycotina</taxon>
        <taxon>Sordariomycetes</taxon>
        <taxon>Hypocreomycetidae</taxon>
        <taxon>Hypocreales</taxon>
        <taxon>Clavicipitaceae</taxon>
        <taxon>Clavicipitaceae incertae sedis</taxon>
        <taxon>'Torrubiella' clade</taxon>
    </lineage>
</organism>
<evidence type="ECO:0000256" key="3">
    <source>
        <dbReference type="ARBA" id="ARBA00025376"/>
    </source>
</evidence>
<feature type="compositionally biased region" description="Basic and acidic residues" evidence="6">
    <location>
        <begin position="78"/>
        <end position="88"/>
    </location>
</feature>
<dbReference type="EMBL" id="CDHN01000001">
    <property type="protein sequence ID" value="CEJ82316.1"/>
    <property type="molecule type" value="Genomic_DNA"/>
</dbReference>
<evidence type="ECO:0000256" key="5">
    <source>
        <dbReference type="RuleBase" id="RU368069"/>
    </source>
</evidence>
<keyword evidence="5" id="KW-0732">Signal</keyword>
<dbReference type="STRING" id="1531966.A0A0A1SVL6"/>
<dbReference type="AlphaFoldDB" id="A0A0A1SVL6"/>
<dbReference type="GO" id="GO:0038202">
    <property type="term" value="P:TORC1 signaling"/>
    <property type="evidence" value="ECO:0007669"/>
    <property type="project" value="TreeGrafter"/>
</dbReference>
<dbReference type="GO" id="GO:0051321">
    <property type="term" value="P:meiotic cell cycle"/>
    <property type="evidence" value="ECO:0007669"/>
    <property type="project" value="UniProtKB-UniRule"/>
</dbReference>
<comment type="function">
    <text evidence="3 5">Mediates inactivation of the TORC1 complex in response to amino acid starvation. Required for meiotic nuclear division.</text>
</comment>
<evidence type="ECO:0000256" key="4">
    <source>
        <dbReference type="ARBA" id="ARBA00030028"/>
    </source>
</evidence>
<feature type="region of interest" description="Disordered" evidence="6">
    <location>
        <begin position="528"/>
        <end position="597"/>
    </location>
</feature>
<evidence type="ECO:0000256" key="6">
    <source>
        <dbReference type="SAM" id="MobiDB-lite"/>
    </source>
</evidence>
<dbReference type="Pfam" id="PF03666">
    <property type="entry name" value="NPR3"/>
    <property type="match status" value="1"/>
</dbReference>
<feature type="region of interest" description="Disordered" evidence="6">
    <location>
        <begin position="144"/>
        <end position="194"/>
    </location>
</feature>
<protein>
    <recommendedName>
        <fullName evidence="2 5">Nitrogen permease regulator 3</fullName>
    </recommendedName>
    <alternativeName>
        <fullName evidence="4 5">Required for meiotic nuclear division protein 11</fullName>
    </alternativeName>
</protein>
<dbReference type="GO" id="GO:1904262">
    <property type="term" value="P:negative regulation of TORC1 signaling"/>
    <property type="evidence" value="ECO:0007669"/>
    <property type="project" value="TreeGrafter"/>
</dbReference>
<feature type="compositionally biased region" description="Polar residues" evidence="6">
    <location>
        <begin position="575"/>
        <end position="591"/>
    </location>
</feature>
<reference evidence="8 9" key="1">
    <citation type="journal article" date="2015" name="Genome Announc.">
        <title>Draft Genome Sequence and Gene Annotation of the Entomopathogenic Fungus Verticillium hemipterigenum.</title>
        <authorList>
            <person name="Horn F."/>
            <person name="Habel A."/>
            <person name="Scharf D.H."/>
            <person name="Dworschak J."/>
            <person name="Brakhage A.A."/>
            <person name="Guthke R."/>
            <person name="Hertweck C."/>
            <person name="Linde J."/>
        </authorList>
    </citation>
    <scope>NUCLEOTIDE SEQUENCE [LARGE SCALE GENOMIC DNA]</scope>
</reference>
<comment type="similarity">
    <text evidence="1 5">Belongs to the NPR3 family.</text>
</comment>
<dbReference type="Pfam" id="PF24064">
    <property type="entry name" value="HTH_NPRL3"/>
    <property type="match status" value="1"/>
</dbReference>
<evidence type="ECO:0000256" key="1">
    <source>
        <dbReference type="ARBA" id="ARBA00010546"/>
    </source>
</evidence>
<dbReference type="InterPro" id="IPR005365">
    <property type="entry name" value="Npr3"/>
</dbReference>